<keyword evidence="6" id="KW-0868">Chloride</keyword>
<keyword evidence="3 6" id="KW-1133">Transmembrane helix</keyword>
<evidence type="ECO:0000256" key="7">
    <source>
        <dbReference type="SAM" id="MobiDB-lite"/>
    </source>
</evidence>
<evidence type="ECO:0000313" key="9">
    <source>
        <dbReference type="WBParaSite" id="PgR006_g058_t04"/>
    </source>
</evidence>
<evidence type="ECO:0000256" key="3">
    <source>
        <dbReference type="ARBA" id="ARBA00022989"/>
    </source>
</evidence>
<dbReference type="Proteomes" id="UP000887569">
    <property type="component" value="Unplaced"/>
</dbReference>
<evidence type="ECO:0000256" key="6">
    <source>
        <dbReference type="RuleBase" id="RU363126"/>
    </source>
</evidence>
<keyword evidence="2 6" id="KW-0812">Transmembrane</keyword>
<keyword evidence="6" id="KW-0813">Transport</keyword>
<feature type="transmembrane region" description="Helical" evidence="6">
    <location>
        <begin position="79"/>
        <end position="97"/>
    </location>
</feature>
<keyword evidence="6" id="KW-0407">Ion channel</keyword>
<evidence type="ECO:0000256" key="1">
    <source>
        <dbReference type="ARBA" id="ARBA00004370"/>
    </source>
</evidence>
<dbReference type="InterPro" id="IPR000615">
    <property type="entry name" value="Bestrophin"/>
</dbReference>
<organism evidence="8 9">
    <name type="scientific">Parascaris univalens</name>
    <name type="common">Nematode worm</name>
    <dbReference type="NCBI Taxonomy" id="6257"/>
    <lineage>
        <taxon>Eukaryota</taxon>
        <taxon>Metazoa</taxon>
        <taxon>Ecdysozoa</taxon>
        <taxon>Nematoda</taxon>
        <taxon>Chromadorea</taxon>
        <taxon>Rhabditida</taxon>
        <taxon>Spirurina</taxon>
        <taxon>Ascaridomorpha</taxon>
        <taxon>Ascaridoidea</taxon>
        <taxon>Ascarididae</taxon>
        <taxon>Parascaris</taxon>
    </lineage>
</organism>
<dbReference type="GO" id="GO:0005254">
    <property type="term" value="F:chloride channel activity"/>
    <property type="evidence" value="ECO:0007669"/>
    <property type="project" value="UniProtKB-KW"/>
</dbReference>
<dbReference type="AlphaFoldDB" id="A0A915AHJ6"/>
<dbReference type="PANTHER" id="PTHR10736:SF61">
    <property type="entry name" value="BESTROPHIN HOMOLOG 24"/>
    <property type="match status" value="1"/>
</dbReference>
<feature type="compositionally biased region" description="Basic and acidic residues" evidence="7">
    <location>
        <begin position="513"/>
        <end position="532"/>
    </location>
</feature>
<feature type="transmembrane region" description="Helical" evidence="6">
    <location>
        <begin position="32"/>
        <end position="58"/>
    </location>
</feature>
<sequence length="532" mass="61681">GKCTMTVSYNLCVSTSKPWALFRLLLRWKGSIWKLVLIELVLFILAFNAVNIIRLYLLSNEARRRFDELITWLNPADRFKMFIPIEFMLGFFVTAVVQRWTFLLNNLGFIDSLALIVAGYVHGKSERCRMIRRNIVRYCCLGQVLIYRDISLRVRKRFPTMDTVVVSGFMLPHEKQKFDETYSDYPKYWLPFQWALSLAYMARQENLIQADIHYVYIFDGIKKFREGLGELLRFDWVPLPIAYPQLIYLAVHVHFILCLISKQETSQQSAIQVPNWVPLLTIIQFVFYMGWTKVAMVLINPFGEDDDDFETNSLLDRNFKLGIRIVDATYNDPPEQKRDVFWDEEVEPLYSEESAKVSGENDKLIGSTAQIRVPESVTKIVMIPLNGFRNIPDHCQSSLKQLRRRTSRRISVVDVPRTERRASTSIFKRVHRLSNTSMPDSALERGLRSSEIFRPHSPACTTDNDRKYSPSHFSSEGDDFFANQAFNGEFEAAPKENGSTPHVLPDLQEENEESKGSENSTLEKNESTTKQD</sequence>
<protein>
    <recommendedName>
        <fullName evidence="6">Bestrophin homolog</fullName>
    </recommendedName>
</protein>
<dbReference type="GO" id="GO:0034707">
    <property type="term" value="C:chloride channel complex"/>
    <property type="evidence" value="ECO:0007669"/>
    <property type="project" value="UniProtKB-KW"/>
</dbReference>
<dbReference type="WBParaSite" id="PgR006_g058_t04">
    <property type="protein sequence ID" value="PgR006_g058_t04"/>
    <property type="gene ID" value="PgR006_g058"/>
</dbReference>
<feature type="transmembrane region" description="Helical" evidence="6">
    <location>
        <begin position="241"/>
        <end position="261"/>
    </location>
</feature>
<keyword evidence="6" id="KW-1003">Cell membrane</keyword>
<dbReference type="GO" id="GO:0005886">
    <property type="term" value="C:plasma membrane"/>
    <property type="evidence" value="ECO:0007669"/>
    <property type="project" value="UniProtKB-SubCell"/>
</dbReference>
<feature type="transmembrane region" description="Helical" evidence="6">
    <location>
        <begin position="273"/>
        <end position="291"/>
    </location>
</feature>
<dbReference type="InterPro" id="IPR021134">
    <property type="entry name" value="Bestrophin-like"/>
</dbReference>
<keyword evidence="6" id="KW-0406">Ion transport</keyword>
<accession>A0A915AHJ6</accession>
<keyword evidence="6" id="KW-0869">Chloride channel</keyword>
<comment type="function">
    <text evidence="6">Forms chloride channels.</text>
</comment>
<name>A0A915AHJ6_PARUN</name>
<dbReference type="Pfam" id="PF01062">
    <property type="entry name" value="Bestrophin"/>
    <property type="match status" value="1"/>
</dbReference>
<keyword evidence="8" id="KW-1185">Reference proteome</keyword>
<dbReference type="PANTHER" id="PTHR10736">
    <property type="entry name" value="BESTROPHIN"/>
    <property type="match status" value="1"/>
</dbReference>
<evidence type="ECO:0000313" key="8">
    <source>
        <dbReference type="Proteomes" id="UP000887569"/>
    </source>
</evidence>
<evidence type="ECO:0000256" key="4">
    <source>
        <dbReference type="ARBA" id="ARBA00023136"/>
    </source>
</evidence>
<comment type="subcellular location">
    <subcellularLocation>
        <location evidence="6">Cell membrane</location>
        <topology evidence="6">Multi-pass membrane protein</topology>
    </subcellularLocation>
    <subcellularLocation>
        <location evidence="1">Membrane</location>
    </subcellularLocation>
</comment>
<comment type="similarity">
    <text evidence="5 6">Belongs to the anion channel-forming bestrophin (TC 1.A.46) family. Calcium-sensitive chloride channel subfamily.</text>
</comment>
<keyword evidence="4 6" id="KW-0472">Membrane</keyword>
<feature type="region of interest" description="Disordered" evidence="7">
    <location>
        <begin position="454"/>
        <end position="532"/>
    </location>
</feature>
<reference evidence="9" key="1">
    <citation type="submission" date="2022-11" db="UniProtKB">
        <authorList>
            <consortium name="WormBaseParasite"/>
        </authorList>
    </citation>
    <scope>IDENTIFICATION</scope>
</reference>
<proteinExistence type="inferred from homology"/>
<evidence type="ECO:0000256" key="5">
    <source>
        <dbReference type="ARBA" id="ARBA00034769"/>
    </source>
</evidence>
<evidence type="ECO:0000256" key="2">
    <source>
        <dbReference type="ARBA" id="ARBA00022692"/>
    </source>
</evidence>